<dbReference type="GO" id="GO:0016020">
    <property type="term" value="C:membrane"/>
    <property type="evidence" value="ECO:0007669"/>
    <property type="project" value="UniProtKB-SubCell"/>
</dbReference>
<keyword evidence="2 5" id="KW-0812">Transmembrane</keyword>
<accession>A0A9X3RDF7</accession>
<dbReference type="Proteomes" id="UP001152173">
    <property type="component" value="Unassembled WGS sequence"/>
</dbReference>
<feature type="transmembrane region" description="Helical" evidence="5">
    <location>
        <begin position="73"/>
        <end position="92"/>
    </location>
</feature>
<keyword evidence="6" id="KW-0489">Methyltransferase</keyword>
<evidence type="ECO:0000256" key="4">
    <source>
        <dbReference type="ARBA" id="ARBA00023136"/>
    </source>
</evidence>
<gene>
    <name evidence="6" type="ORF">M9R32_03985</name>
</gene>
<dbReference type="GO" id="GO:0004671">
    <property type="term" value="F:protein C-terminal S-isoprenylcysteine carboxyl O-methyltransferase activity"/>
    <property type="evidence" value="ECO:0007669"/>
    <property type="project" value="InterPro"/>
</dbReference>
<evidence type="ECO:0000256" key="5">
    <source>
        <dbReference type="SAM" id="Phobius"/>
    </source>
</evidence>
<dbReference type="EMBL" id="JAMKBJ010000002">
    <property type="protein sequence ID" value="MCZ8536358.1"/>
    <property type="molecule type" value="Genomic_DNA"/>
</dbReference>
<reference evidence="6" key="1">
    <citation type="submission" date="2022-05" db="EMBL/GenBank/DDBJ databases">
        <authorList>
            <person name="Colautti A."/>
            <person name="Iacumin L."/>
        </authorList>
    </citation>
    <scope>NUCLEOTIDE SEQUENCE</scope>
    <source>
        <strain evidence="6">SK 55</strain>
    </source>
</reference>
<evidence type="ECO:0000256" key="1">
    <source>
        <dbReference type="ARBA" id="ARBA00004141"/>
    </source>
</evidence>
<keyword evidence="4 5" id="KW-0472">Membrane</keyword>
<dbReference type="AlphaFoldDB" id="A0A9X3RDF7"/>
<evidence type="ECO:0000313" key="7">
    <source>
        <dbReference type="Proteomes" id="UP001152173"/>
    </source>
</evidence>
<keyword evidence="6" id="KW-0808">Transferase</keyword>
<name>A0A9X3RDF7_9BACL</name>
<evidence type="ECO:0000313" key="6">
    <source>
        <dbReference type="EMBL" id="MCZ8536358.1"/>
    </source>
</evidence>
<dbReference type="Gene3D" id="1.20.120.1630">
    <property type="match status" value="1"/>
</dbReference>
<evidence type="ECO:0000256" key="2">
    <source>
        <dbReference type="ARBA" id="ARBA00022692"/>
    </source>
</evidence>
<comment type="subcellular location">
    <subcellularLocation>
        <location evidence="1">Membrane</location>
        <topology evidence="1">Multi-pass membrane protein</topology>
    </subcellularLocation>
</comment>
<keyword evidence="7" id="KW-1185">Reference proteome</keyword>
<dbReference type="InterPro" id="IPR052527">
    <property type="entry name" value="Metal_cation-efflux_comp"/>
</dbReference>
<sequence length="178" mass="20684">MAIEWIIFFSVVGFVIVQRIVELFVARNNERWIRGQGGYEVGARHYPYMVGIHIGFFISLILEFVAFDRTLPPTWTVLFIIFVGLQLMRVWVITSLGRFWNTKILVLPGAHVVKRGPFRFLRHPNYVVVSLEILVIPLMFGAYFTALLFTILNLFILSVRIPMEEAALREVTNYTEVF</sequence>
<dbReference type="RefSeq" id="WP_269925456.1">
    <property type="nucleotide sequence ID" value="NZ_JAMKBJ010000002.1"/>
</dbReference>
<protein>
    <submittedName>
        <fullName evidence="6">Isoprenylcysteine carboxyl methyltransferase</fullName>
    </submittedName>
</protein>
<dbReference type="PANTHER" id="PTHR43847:SF1">
    <property type="entry name" value="BLL3993 PROTEIN"/>
    <property type="match status" value="1"/>
</dbReference>
<dbReference type="Pfam" id="PF04140">
    <property type="entry name" value="ICMT"/>
    <property type="match status" value="1"/>
</dbReference>
<proteinExistence type="predicted"/>
<organism evidence="6 7">
    <name type="scientific">Paenisporosarcina quisquiliarum</name>
    <dbReference type="NCBI Taxonomy" id="365346"/>
    <lineage>
        <taxon>Bacteria</taxon>
        <taxon>Bacillati</taxon>
        <taxon>Bacillota</taxon>
        <taxon>Bacilli</taxon>
        <taxon>Bacillales</taxon>
        <taxon>Caryophanaceae</taxon>
        <taxon>Paenisporosarcina</taxon>
    </lineage>
</organism>
<evidence type="ECO:0000256" key="3">
    <source>
        <dbReference type="ARBA" id="ARBA00022989"/>
    </source>
</evidence>
<feature type="transmembrane region" description="Helical" evidence="5">
    <location>
        <begin position="46"/>
        <end position="67"/>
    </location>
</feature>
<feature type="transmembrane region" description="Helical" evidence="5">
    <location>
        <begin position="133"/>
        <end position="159"/>
    </location>
</feature>
<dbReference type="InterPro" id="IPR007269">
    <property type="entry name" value="ICMT_MeTrfase"/>
</dbReference>
<comment type="caution">
    <text evidence="6">The sequence shown here is derived from an EMBL/GenBank/DDBJ whole genome shotgun (WGS) entry which is preliminary data.</text>
</comment>
<dbReference type="PANTHER" id="PTHR43847">
    <property type="entry name" value="BLL3993 PROTEIN"/>
    <property type="match status" value="1"/>
</dbReference>
<dbReference type="GO" id="GO:0032259">
    <property type="term" value="P:methylation"/>
    <property type="evidence" value="ECO:0007669"/>
    <property type="project" value="UniProtKB-KW"/>
</dbReference>
<feature type="transmembrane region" description="Helical" evidence="5">
    <location>
        <begin position="6"/>
        <end position="25"/>
    </location>
</feature>
<keyword evidence="3 5" id="KW-1133">Transmembrane helix</keyword>